<dbReference type="Gene3D" id="1.20.1280.50">
    <property type="match status" value="1"/>
</dbReference>
<dbReference type="VEuPathDB" id="VectorBase:LDEU010171"/>
<accession>A0A443S2W5</accession>
<dbReference type="Proteomes" id="UP000288716">
    <property type="component" value="Unassembled WGS sequence"/>
</dbReference>
<evidence type="ECO:0000313" key="2">
    <source>
        <dbReference type="EMBL" id="RWS21869.1"/>
    </source>
</evidence>
<comment type="caution">
    <text evidence="2">The sequence shown here is derived from an EMBL/GenBank/DDBJ whole genome shotgun (WGS) entry which is preliminary data.</text>
</comment>
<dbReference type="AlphaFoldDB" id="A0A443S2W5"/>
<dbReference type="InterPro" id="IPR001810">
    <property type="entry name" value="F-box_dom"/>
</dbReference>
<dbReference type="InterPro" id="IPR032675">
    <property type="entry name" value="LRR_dom_sf"/>
</dbReference>
<dbReference type="OrthoDB" id="10257471at2759"/>
<dbReference type="EMBL" id="NCKV01010505">
    <property type="protein sequence ID" value="RWS21869.1"/>
    <property type="molecule type" value="Genomic_DNA"/>
</dbReference>
<dbReference type="PROSITE" id="PS50181">
    <property type="entry name" value="FBOX"/>
    <property type="match status" value="1"/>
</dbReference>
<sequence>MVRATPSDPFAQKLLTSLRKNINLFNGYRVISLTINGLPTNTKDDIKEMERQRRRNNFLRDTSELLEKEFERIKNYKNLSHFSILPEEITVKILDMLSVSELFSLRLVSKEMKQWAELTIRSHIHILRIDRDLQSTYRFYLWSNLYSNIKTLTISGTRIDLEVVLRICENKFPYLTSLSVSRCDLHKAEIFGDYFPIIKNLKLGYMENCGEKIAGLLSQFPQLITLKVRGSVYTSVAPFVSVGQCASNLRSFTCVCYAAQVINCKDISNTWVAEMPNLTSLHLNLYSTILLNFSDLQLMTITELELCCSSLEGCLTLPQNVSVTKLILNTETNSSEEIGAVLVNFTNLKSLELDFSLNHDIRFNATLLEALVSLNSLKYFSFCDTYYSKTKYYTLNDGEKSALVEALVALINVHKIEIYFCRRSAVDDDLITAIKNLTAKRPQQKIQLIITDNFYPKDCLIKLSQAMQYYSK</sequence>
<protein>
    <recommendedName>
        <fullName evidence="1">F-box domain-containing protein</fullName>
    </recommendedName>
</protein>
<feature type="domain" description="F-box" evidence="1">
    <location>
        <begin position="79"/>
        <end position="114"/>
    </location>
</feature>
<dbReference type="SUPFAM" id="SSF52047">
    <property type="entry name" value="RNI-like"/>
    <property type="match status" value="1"/>
</dbReference>
<keyword evidence="3" id="KW-1185">Reference proteome</keyword>
<name>A0A443S2W5_9ACAR</name>
<evidence type="ECO:0000259" key="1">
    <source>
        <dbReference type="PROSITE" id="PS50181"/>
    </source>
</evidence>
<dbReference type="Pfam" id="PF00646">
    <property type="entry name" value="F-box"/>
    <property type="match status" value="1"/>
</dbReference>
<gene>
    <name evidence="2" type="ORF">B4U80_11752</name>
</gene>
<dbReference type="CDD" id="cd09917">
    <property type="entry name" value="F-box_SF"/>
    <property type="match status" value="1"/>
</dbReference>
<dbReference type="Gene3D" id="3.80.10.10">
    <property type="entry name" value="Ribonuclease Inhibitor"/>
    <property type="match status" value="1"/>
</dbReference>
<organism evidence="2 3">
    <name type="scientific">Leptotrombidium deliense</name>
    <dbReference type="NCBI Taxonomy" id="299467"/>
    <lineage>
        <taxon>Eukaryota</taxon>
        <taxon>Metazoa</taxon>
        <taxon>Ecdysozoa</taxon>
        <taxon>Arthropoda</taxon>
        <taxon>Chelicerata</taxon>
        <taxon>Arachnida</taxon>
        <taxon>Acari</taxon>
        <taxon>Acariformes</taxon>
        <taxon>Trombidiformes</taxon>
        <taxon>Prostigmata</taxon>
        <taxon>Anystina</taxon>
        <taxon>Parasitengona</taxon>
        <taxon>Trombiculoidea</taxon>
        <taxon>Trombiculidae</taxon>
        <taxon>Leptotrombidium</taxon>
    </lineage>
</organism>
<evidence type="ECO:0000313" key="3">
    <source>
        <dbReference type="Proteomes" id="UP000288716"/>
    </source>
</evidence>
<reference evidence="2 3" key="1">
    <citation type="journal article" date="2018" name="Gigascience">
        <title>Genomes of trombidid mites reveal novel predicted allergens and laterally-transferred genes associated with secondary metabolism.</title>
        <authorList>
            <person name="Dong X."/>
            <person name="Chaisiri K."/>
            <person name="Xia D."/>
            <person name="Armstrong S.D."/>
            <person name="Fang Y."/>
            <person name="Donnelly M.J."/>
            <person name="Kadowaki T."/>
            <person name="McGarry J.W."/>
            <person name="Darby A.C."/>
            <person name="Makepeace B.L."/>
        </authorList>
    </citation>
    <scope>NUCLEOTIDE SEQUENCE [LARGE SCALE GENOMIC DNA]</scope>
    <source>
        <strain evidence="2">UoL-UT</strain>
    </source>
</reference>
<proteinExistence type="predicted"/>